<evidence type="ECO:0000256" key="2">
    <source>
        <dbReference type="ARBA" id="ARBA00023242"/>
    </source>
</evidence>
<keyword evidence="6" id="KW-1185">Reference proteome</keyword>
<feature type="compositionally biased region" description="Basic and acidic residues" evidence="3">
    <location>
        <begin position="1355"/>
        <end position="1371"/>
    </location>
</feature>
<sequence>MNPNTAPYAGGGGMSGVVKPGMQPPKSENPQVIMSYVAQVLQNQGSYGGWKGEVPIKNRVMNVYQMITSLRLIQPRIDLQQAAQAALSFEQKAFQKANEKSEYEKECNEKLLHIKDTRQRQAAVALQSGMIPQAGTMQNQMQGGFPPQMNRAMQSSPIPGQPQMGMGVNDPAQQAVMQQRAQQQQSAMLQQRAQQRPGNGFALLDELSNLSAQELEQVSRVANQILAKTSPEELQKLKMNLSSNMTADQRQYLSRNNMDPMTYFFRSQALGYLRRHRRPRVDQAGHPPNGGMDSNAAIMGDPMMNQRPVFQNMMGLQRSSLSANNPGQGIDTSGFMGNVENIQGQQADGMRSQEAGQLVVPASSSQMNQQPFNNPGNLFPQQMGQNNQGGMNNMTGTGVNPQMFAQQHAQNGSNGVQDRMQFQAQQSQAQAAQAQARAQAAQKAQLAMSAHGGQPNPQSQSHLSQSSPVMPMLNQPMAPGQMSPVQVPGQTRPPSRPMNMGQQQAGMQGGPQPGMQGRPQIPATLPQAVQEQLSHMSNEQIHNFLVGQRRAAMANNMARNASQQAASQNGQAQAMFNNQMGNNARMRNQVGLQQGMNTGPPQVPQIQGQQQLSAQQRQQQQQRQNELWRQQLIQQNSSMEMTVEQAKEMDRANFPPSIINNNPSQVPKHIKTWGQLKQWASSNSQASNGVDISKLMTLQKLHFGQIVAAQQAKNLNGQGPGAPAHPFQGPQSQMSNAQKFPGNQTQGPVNMPMRPISAQDILVARQKLGPPSHGMSDDQIRELLRQRQRQVLMTQARTQANGNMPTVQGQMMTQPSVTGAHNAAHANPPAMPQPMQNVAEPQPSNQKVQPVGAFTKGGKAPAGKQAPKKRVNDDAGEVRAATATPQQPQPVTPATVPTPRPGPMFTQEQYAAMSPQQRLQVETQMRRQQQNMLRGPILNKIQAEEAWQKNIPPQLHKVYEDLKAAPPANPHPMTPEQKSTMSQQLMENLDVLGRLDALVLQGLAKMPGQEKNVKNLLAMRVQIMRQFKPGPEWIINDHFTITPDYLTGAMLFIRKLFQLMLMRLNQQRPNPNQPPVSTAPTAPAAASSNTALNATNLQQLQQQEEAFQRARRASSQSAAVAPAPFGAPSPQGVPHAYGVGGLAPDKLKLPPPKKRKPSQAGVSASPVQSNAPAVSAATAKYTQAVGDARSTAAALAGAFRCSVVECQYHFQGFPTQAALDKHVQDTHQVEEEAIDDPLQYFIDSINIGLGLDGKFAINQPATGSTLQPGAGQGVKTSPGPNGTKQTRKRTHDEIEAKDPWADCPISLEKIHDAFEPLFTECQVKALGHDPYDFPKSVEDFLHPESKWEPGWSEGPKSEEEAKAKQAAEKAEEEARWEAWLTPWTEEMIEKCSKWTGIPRDMMFGDDEDNGMAMDHTKTTGLNKGAAIAIAAV</sequence>
<feature type="compositionally biased region" description="Low complexity" evidence="3">
    <location>
        <begin position="604"/>
        <end position="626"/>
    </location>
</feature>
<reference evidence="5" key="2">
    <citation type="journal article" date="2023" name="IMA Fungus">
        <title>Comparative genomic study of the Penicillium genus elucidates a diverse pangenome and 15 lateral gene transfer events.</title>
        <authorList>
            <person name="Petersen C."/>
            <person name="Sorensen T."/>
            <person name="Nielsen M.R."/>
            <person name="Sondergaard T.E."/>
            <person name="Sorensen J.L."/>
            <person name="Fitzpatrick D.A."/>
            <person name="Frisvad J.C."/>
            <person name="Nielsen K.L."/>
        </authorList>
    </citation>
    <scope>NUCLEOTIDE SEQUENCE</scope>
    <source>
        <strain evidence="5">IBT 21917</strain>
    </source>
</reference>
<feature type="region of interest" description="Disordered" evidence="3">
    <location>
        <begin position="1262"/>
        <end position="1293"/>
    </location>
</feature>
<organism evidence="5 6">
    <name type="scientific">Penicillium capsulatum</name>
    <dbReference type="NCBI Taxonomy" id="69766"/>
    <lineage>
        <taxon>Eukaryota</taxon>
        <taxon>Fungi</taxon>
        <taxon>Dikarya</taxon>
        <taxon>Ascomycota</taxon>
        <taxon>Pezizomycotina</taxon>
        <taxon>Eurotiomycetes</taxon>
        <taxon>Eurotiomycetidae</taxon>
        <taxon>Eurotiales</taxon>
        <taxon>Aspergillaceae</taxon>
        <taxon>Penicillium</taxon>
    </lineage>
</organism>
<feature type="region of interest" description="Disordered" evidence="3">
    <location>
        <begin position="592"/>
        <end position="626"/>
    </location>
</feature>
<comment type="subcellular location">
    <subcellularLocation>
        <location evidence="1">Nucleus</location>
    </subcellularLocation>
</comment>
<evidence type="ECO:0000256" key="1">
    <source>
        <dbReference type="ARBA" id="ARBA00004123"/>
    </source>
</evidence>
<protein>
    <recommendedName>
        <fullName evidence="4">Mediator complex subunit 15 KIX domain-containing protein</fullName>
    </recommendedName>
</protein>
<dbReference type="GO" id="GO:0016592">
    <property type="term" value="C:mediator complex"/>
    <property type="evidence" value="ECO:0007669"/>
    <property type="project" value="InterPro"/>
</dbReference>
<dbReference type="Pfam" id="PF05397">
    <property type="entry name" value="Med15_fungi"/>
    <property type="match status" value="1"/>
</dbReference>
<dbReference type="GO" id="GO:0006357">
    <property type="term" value="P:regulation of transcription by RNA polymerase II"/>
    <property type="evidence" value="ECO:0007669"/>
    <property type="project" value="InterPro"/>
</dbReference>
<gene>
    <name evidence="5" type="ORF">N7492_001160</name>
</gene>
<dbReference type="EMBL" id="JAPQKO010000001">
    <property type="protein sequence ID" value="KAJ5183544.1"/>
    <property type="molecule type" value="Genomic_DNA"/>
</dbReference>
<dbReference type="Pfam" id="PF16987">
    <property type="entry name" value="KIX_2"/>
    <property type="match status" value="1"/>
</dbReference>
<dbReference type="OrthoDB" id="3918840at2759"/>
<feature type="region of interest" description="Disordered" evidence="3">
    <location>
        <begin position="1"/>
        <end position="25"/>
    </location>
</feature>
<feature type="region of interest" description="Disordered" evidence="3">
    <location>
        <begin position="1101"/>
        <end position="1172"/>
    </location>
</feature>
<feature type="compositionally biased region" description="Polar residues" evidence="3">
    <location>
        <begin position="1160"/>
        <end position="1172"/>
    </location>
</feature>
<reference evidence="5" key="1">
    <citation type="submission" date="2022-11" db="EMBL/GenBank/DDBJ databases">
        <authorList>
            <person name="Petersen C."/>
        </authorList>
    </citation>
    <scope>NUCLEOTIDE SEQUENCE</scope>
    <source>
        <strain evidence="5">IBT 21917</strain>
    </source>
</reference>
<evidence type="ECO:0000256" key="3">
    <source>
        <dbReference type="SAM" id="MobiDB-lite"/>
    </source>
</evidence>
<feature type="compositionally biased region" description="Polar residues" evidence="3">
    <location>
        <begin position="729"/>
        <end position="747"/>
    </location>
</feature>
<dbReference type="GO" id="GO:0003712">
    <property type="term" value="F:transcription coregulator activity"/>
    <property type="evidence" value="ECO:0007669"/>
    <property type="project" value="InterPro"/>
</dbReference>
<feature type="region of interest" description="Disordered" evidence="3">
    <location>
        <begin position="1068"/>
        <end position="1087"/>
    </location>
</feature>
<dbReference type="InterPro" id="IPR036546">
    <property type="entry name" value="MED15_KIX"/>
</dbReference>
<feature type="region of interest" description="Disordered" evidence="3">
    <location>
        <begin position="1347"/>
        <end position="1371"/>
    </location>
</feature>
<feature type="compositionally biased region" description="Low complexity" evidence="3">
    <location>
        <begin position="497"/>
        <end position="506"/>
    </location>
</feature>
<feature type="compositionally biased region" description="Pro residues" evidence="3">
    <location>
        <begin position="887"/>
        <end position="900"/>
    </location>
</feature>
<keyword evidence="2" id="KW-0539">Nucleus</keyword>
<feature type="compositionally biased region" description="Low complexity" evidence="3">
    <location>
        <begin position="856"/>
        <end position="865"/>
    </location>
</feature>
<comment type="caution">
    <text evidence="5">The sequence shown here is derived from an EMBL/GenBank/DDBJ whole genome shotgun (WGS) entry which is preliminary data.</text>
</comment>
<dbReference type="Gene3D" id="1.10.246.20">
    <property type="entry name" value="Coactivator CBP, KIX domain"/>
    <property type="match status" value="1"/>
</dbReference>
<feature type="compositionally biased region" description="Low complexity" evidence="3">
    <location>
        <begin position="1078"/>
        <end position="1087"/>
    </location>
</feature>
<feature type="region of interest" description="Disordered" evidence="3">
    <location>
        <begin position="715"/>
        <end position="747"/>
    </location>
</feature>
<evidence type="ECO:0000313" key="6">
    <source>
        <dbReference type="Proteomes" id="UP001146351"/>
    </source>
</evidence>
<dbReference type="InterPro" id="IPR008626">
    <property type="entry name" value="Mediator_Med15_fun"/>
</dbReference>
<dbReference type="InterPro" id="IPR036529">
    <property type="entry name" value="KIX_dom_sf"/>
</dbReference>
<feature type="compositionally biased region" description="Low complexity" evidence="3">
    <location>
        <begin position="422"/>
        <end position="447"/>
    </location>
</feature>
<accession>A0A9W9IT61</accession>
<feature type="compositionally biased region" description="Low complexity" evidence="3">
    <location>
        <begin position="454"/>
        <end position="468"/>
    </location>
</feature>
<feature type="region of interest" description="Disordered" evidence="3">
    <location>
        <begin position="422"/>
        <end position="515"/>
    </location>
</feature>
<evidence type="ECO:0000259" key="4">
    <source>
        <dbReference type="Pfam" id="PF16987"/>
    </source>
</evidence>
<evidence type="ECO:0000313" key="5">
    <source>
        <dbReference type="EMBL" id="KAJ5183544.1"/>
    </source>
</evidence>
<proteinExistence type="predicted"/>
<feature type="compositionally biased region" description="Polar residues" evidence="3">
    <location>
        <begin position="1274"/>
        <end position="1284"/>
    </location>
</feature>
<dbReference type="Proteomes" id="UP001146351">
    <property type="component" value="Unassembled WGS sequence"/>
</dbReference>
<name>A0A9W9IT61_9EURO</name>
<feature type="domain" description="Mediator complex subunit 15 KIX" evidence="4">
    <location>
        <begin position="48"/>
        <end position="123"/>
    </location>
</feature>
<feature type="region of interest" description="Disordered" evidence="3">
    <location>
        <begin position="837"/>
        <end position="900"/>
    </location>
</feature>